<dbReference type="Proteomes" id="UP000287605">
    <property type="component" value="Unassembled WGS sequence"/>
</dbReference>
<dbReference type="InterPro" id="IPR001623">
    <property type="entry name" value="DnaJ_domain"/>
</dbReference>
<sequence length="239" mass="28010">MAHFKRVKSFDDLKKQFRELSKKHHPDITGGDDSVIKEINNEYDMLFPIWKTKSKVKTTETASSTRSEFYTQYGWAGSQYNSNLGTKEIAANLRKYVKEVYPTWKFSITCQFYSGGSSISVAAMEAPYEILERDKIKDNCYVDFYDHEEGEDFKAGGINIDIHRMRDREEMPILNDFGYEVLNDVFEQLMSYRYDDSDGMIDYFSTNFYYSFGLGKYDKGFRIVEKTARVKSPKFEVKK</sequence>
<dbReference type="Pfam" id="PF18847">
    <property type="entry name" value="LPD29"/>
    <property type="match status" value="1"/>
</dbReference>
<comment type="caution">
    <text evidence="4">The sequence shown here is derived from an EMBL/GenBank/DDBJ whole genome shotgun (WGS) entry which is preliminary data.</text>
</comment>
<organism evidence="4 5">
    <name type="scientific">Vagococcus elongatus</name>
    <dbReference type="NCBI Taxonomy" id="180344"/>
    <lineage>
        <taxon>Bacteria</taxon>
        <taxon>Bacillati</taxon>
        <taxon>Bacillota</taxon>
        <taxon>Bacilli</taxon>
        <taxon>Lactobacillales</taxon>
        <taxon>Enterococcaceae</taxon>
        <taxon>Vagococcus</taxon>
    </lineage>
</organism>
<dbReference type="InterPro" id="IPR036869">
    <property type="entry name" value="J_dom_sf"/>
</dbReference>
<dbReference type="AlphaFoldDB" id="A0A430AW42"/>
<dbReference type="PROSITE" id="PS50076">
    <property type="entry name" value="DNAJ_2"/>
    <property type="match status" value="1"/>
</dbReference>
<feature type="domain" description="J" evidence="3">
    <location>
        <begin position="1"/>
        <end position="74"/>
    </location>
</feature>
<dbReference type="OrthoDB" id="9779889at2"/>
<protein>
    <recommendedName>
        <fullName evidence="3">J domain-containing protein</fullName>
    </recommendedName>
</protein>
<accession>A0A430AW42</accession>
<dbReference type="SUPFAM" id="SSF46565">
    <property type="entry name" value="Chaperone J-domain"/>
    <property type="match status" value="1"/>
</dbReference>
<proteinExistence type="predicted"/>
<dbReference type="CDD" id="cd06257">
    <property type="entry name" value="DnaJ"/>
    <property type="match status" value="1"/>
</dbReference>
<evidence type="ECO:0000313" key="4">
    <source>
        <dbReference type="EMBL" id="RSU12284.1"/>
    </source>
</evidence>
<dbReference type="Gene3D" id="1.10.287.110">
    <property type="entry name" value="DnaJ domain"/>
    <property type="match status" value="1"/>
</dbReference>
<evidence type="ECO:0000313" key="5">
    <source>
        <dbReference type="Proteomes" id="UP000287605"/>
    </source>
</evidence>
<evidence type="ECO:0000259" key="3">
    <source>
        <dbReference type="PROSITE" id="PS50076"/>
    </source>
</evidence>
<dbReference type="RefSeq" id="WP_126808750.1">
    <property type="nucleotide sequence ID" value="NZ_NGKA01000008.1"/>
</dbReference>
<dbReference type="GO" id="GO:0006260">
    <property type="term" value="P:DNA replication"/>
    <property type="evidence" value="ECO:0007669"/>
    <property type="project" value="UniProtKB-KW"/>
</dbReference>
<dbReference type="InterPro" id="IPR041311">
    <property type="entry name" value="LPD29"/>
</dbReference>
<dbReference type="EMBL" id="NGKA01000008">
    <property type="protein sequence ID" value="RSU12284.1"/>
    <property type="molecule type" value="Genomic_DNA"/>
</dbReference>
<name>A0A430AW42_9ENTE</name>
<reference evidence="4 5" key="1">
    <citation type="submission" date="2017-05" db="EMBL/GenBank/DDBJ databases">
        <title>Vagococcus spp. assemblies.</title>
        <authorList>
            <person name="Gulvik C.A."/>
        </authorList>
    </citation>
    <scope>NUCLEOTIDE SEQUENCE [LARGE SCALE GENOMIC DNA]</scope>
    <source>
        <strain evidence="4 5">CCUG 51432</strain>
    </source>
</reference>
<evidence type="ECO:0000256" key="1">
    <source>
        <dbReference type="ARBA" id="ARBA00022705"/>
    </source>
</evidence>
<keyword evidence="2" id="KW-0346">Stress response</keyword>
<gene>
    <name evidence="4" type="ORF">CBF29_06700</name>
</gene>
<keyword evidence="1" id="KW-0235">DNA replication</keyword>
<evidence type="ECO:0000256" key="2">
    <source>
        <dbReference type="ARBA" id="ARBA00023016"/>
    </source>
</evidence>
<keyword evidence="5" id="KW-1185">Reference proteome</keyword>